<dbReference type="Proteomes" id="UP001464378">
    <property type="component" value="Unassembled WGS sequence"/>
</dbReference>
<organism evidence="6 7">
    <name type="scientific">Pseudoflavonifractor intestinihominis</name>
    <dbReference type="NCBI Taxonomy" id="3133171"/>
    <lineage>
        <taxon>Bacteria</taxon>
        <taxon>Bacillati</taxon>
        <taxon>Bacillota</taxon>
        <taxon>Clostridia</taxon>
        <taxon>Eubacteriales</taxon>
        <taxon>Oscillospiraceae</taxon>
        <taxon>Pseudoflavonifractor</taxon>
    </lineage>
</organism>
<evidence type="ECO:0000313" key="6">
    <source>
        <dbReference type="EMBL" id="MEQ2442169.1"/>
    </source>
</evidence>
<sequence>MRNVLELEKVSRVFSSGVFRTRTIRAVDEVSFALEKGRTFGLVGNSGCGKTTLSRMITRVLRPTSGRICFEERDVAAFDRRQRKTYHRRVQVIFQNPEGSLDPSMRIMDSLLEVMAIHHLGAGKEDRMDKIQTALRQVGLPDYLLSRYPHQISGGEGQRLVICRALLLEPEVLLLDEPTSMLDVSVQASIMNLLRDLQQELGLTYLYITHDIELLGWISHTIGVMQRGRLVEVGSREQVMEAPVHPYTKELLYSYTHWEGGAQP</sequence>
<dbReference type="PROSITE" id="PS50893">
    <property type="entry name" value="ABC_TRANSPORTER_2"/>
    <property type="match status" value="1"/>
</dbReference>
<dbReference type="InterPro" id="IPR027417">
    <property type="entry name" value="P-loop_NTPase"/>
</dbReference>
<dbReference type="GO" id="GO:0005524">
    <property type="term" value="F:ATP binding"/>
    <property type="evidence" value="ECO:0007669"/>
    <property type="project" value="UniProtKB-KW"/>
</dbReference>
<dbReference type="PANTHER" id="PTHR43776:SF7">
    <property type="entry name" value="D,D-DIPEPTIDE TRANSPORT ATP-BINDING PROTEIN DDPF-RELATED"/>
    <property type="match status" value="1"/>
</dbReference>
<evidence type="ECO:0000256" key="1">
    <source>
        <dbReference type="ARBA" id="ARBA00005417"/>
    </source>
</evidence>
<dbReference type="InterPro" id="IPR050319">
    <property type="entry name" value="ABC_transp_ATP-bind"/>
</dbReference>
<comment type="similarity">
    <text evidence="1">Belongs to the ABC transporter superfamily.</text>
</comment>
<proteinExistence type="inferred from homology"/>
<keyword evidence="7" id="KW-1185">Reference proteome</keyword>
<name>A0ABV1E5L7_9FIRM</name>
<dbReference type="SMART" id="SM00382">
    <property type="entry name" value="AAA"/>
    <property type="match status" value="1"/>
</dbReference>
<keyword evidence="4 6" id="KW-0067">ATP-binding</keyword>
<comment type="caution">
    <text evidence="6">The sequence shown here is derived from an EMBL/GenBank/DDBJ whole genome shotgun (WGS) entry which is preliminary data.</text>
</comment>
<evidence type="ECO:0000256" key="2">
    <source>
        <dbReference type="ARBA" id="ARBA00022448"/>
    </source>
</evidence>
<dbReference type="CDD" id="cd03257">
    <property type="entry name" value="ABC_NikE_OppD_transporters"/>
    <property type="match status" value="1"/>
</dbReference>
<dbReference type="Gene3D" id="3.40.50.300">
    <property type="entry name" value="P-loop containing nucleotide triphosphate hydrolases"/>
    <property type="match status" value="1"/>
</dbReference>
<gene>
    <name evidence="6" type="ORF">WMO64_01645</name>
</gene>
<feature type="domain" description="ABC transporter" evidence="5">
    <location>
        <begin position="5"/>
        <end position="252"/>
    </location>
</feature>
<dbReference type="RefSeq" id="WP_349230791.1">
    <property type="nucleotide sequence ID" value="NZ_JBBMFK010000002.1"/>
</dbReference>
<dbReference type="PANTHER" id="PTHR43776">
    <property type="entry name" value="TRANSPORT ATP-BINDING PROTEIN"/>
    <property type="match status" value="1"/>
</dbReference>
<dbReference type="SUPFAM" id="SSF52540">
    <property type="entry name" value="P-loop containing nucleoside triphosphate hydrolases"/>
    <property type="match status" value="1"/>
</dbReference>
<evidence type="ECO:0000259" key="5">
    <source>
        <dbReference type="PROSITE" id="PS50893"/>
    </source>
</evidence>
<keyword evidence="3" id="KW-0547">Nucleotide-binding</keyword>
<evidence type="ECO:0000313" key="7">
    <source>
        <dbReference type="Proteomes" id="UP001464378"/>
    </source>
</evidence>
<reference evidence="6 7" key="1">
    <citation type="submission" date="2024-03" db="EMBL/GenBank/DDBJ databases">
        <title>Human intestinal bacterial collection.</title>
        <authorList>
            <person name="Pauvert C."/>
            <person name="Hitch T.C.A."/>
            <person name="Clavel T."/>
        </authorList>
    </citation>
    <scope>NUCLEOTIDE SEQUENCE [LARGE SCALE GENOMIC DNA]</scope>
    <source>
        <strain evidence="6 7">CLA-AP-H29</strain>
    </source>
</reference>
<evidence type="ECO:0000256" key="3">
    <source>
        <dbReference type="ARBA" id="ARBA00022741"/>
    </source>
</evidence>
<dbReference type="EMBL" id="JBBMFK010000002">
    <property type="protein sequence ID" value="MEQ2442169.1"/>
    <property type="molecule type" value="Genomic_DNA"/>
</dbReference>
<keyword evidence="2" id="KW-0813">Transport</keyword>
<protein>
    <submittedName>
        <fullName evidence="6">ATP-binding cassette domain-containing protein</fullName>
    </submittedName>
</protein>
<dbReference type="InterPro" id="IPR003439">
    <property type="entry name" value="ABC_transporter-like_ATP-bd"/>
</dbReference>
<accession>A0ABV1E5L7</accession>
<dbReference type="InterPro" id="IPR003593">
    <property type="entry name" value="AAA+_ATPase"/>
</dbReference>
<dbReference type="Pfam" id="PF00005">
    <property type="entry name" value="ABC_tran"/>
    <property type="match status" value="1"/>
</dbReference>
<evidence type="ECO:0000256" key="4">
    <source>
        <dbReference type="ARBA" id="ARBA00022840"/>
    </source>
</evidence>